<organism evidence="2 3">
    <name type="scientific">Diversispora eburnea</name>
    <dbReference type="NCBI Taxonomy" id="1213867"/>
    <lineage>
        <taxon>Eukaryota</taxon>
        <taxon>Fungi</taxon>
        <taxon>Fungi incertae sedis</taxon>
        <taxon>Mucoromycota</taxon>
        <taxon>Glomeromycotina</taxon>
        <taxon>Glomeromycetes</taxon>
        <taxon>Diversisporales</taxon>
        <taxon>Diversisporaceae</taxon>
        <taxon>Diversispora</taxon>
    </lineage>
</organism>
<keyword evidence="1" id="KW-0175">Coiled coil</keyword>
<accession>A0A9N9CJW6</accession>
<evidence type="ECO:0000256" key="1">
    <source>
        <dbReference type="SAM" id="Coils"/>
    </source>
</evidence>
<feature type="coiled-coil region" evidence="1">
    <location>
        <begin position="105"/>
        <end position="132"/>
    </location>
</feature>
<reference evidence="2" key="1">
    <citation type="submission" date="2021-06" db="EMBL/GenBank/DDBJ databases">
        <authorList>
            <person name="Kallberg Y."/>
            <person name="Tangrot J."/>
            <person name="Rosling A."/>
        </authorList>
    </citation>
    <scope>NUCLEOTIDE SEQUENCE</scope>
    <source>
        <strain evidence="2">AZ414A</strain>
    </source>
</reference>
<name>A0A9N9CJW6_9GLOM</name>
<sequence>MHICFTCKWVIDKFHWEITKNERSYNNFTVQEVAKRLALFVESLRTNLVIEAINQSKEFINYAEDVLPDNYPSVDTTSDPYLSERTRFNIKFIHNKNAKLSLESLSTTENSEQHKEANIERLENELQQAKENV</sequence>
<keyword evidence="3" id="KW-1185">Reference proteome</keyword>
<dbReference type="Proteomes" id="UP000789706">
    <property type="component" value="Unassembled WGS sequence"/>
</dbReference>
<proteinExistence type="predicted"/>
<gene>
    <name evidence="2" type="ORF">DEBURN_LOCUS9765</name>
</gene>
<protein>
    <submittedName>
        <fullName evidence="2">8384_t:CDS:1</fullName>
    </submittedName>
</protein>
<evidence type="ECO:0000313" key="3">
    <source>
        <dbReference type="Proteomes" id="UP000789706"/>
    </source>
</evidence>
<evidence type="ECO:0000313" key="2">
    <source>
        <dbReference type="EMBL" id="CAG8606362.1"/>
    </source>
</evidence>
<dbReference type="EMBL" id="CAJVPK010002107">
    <property type="protein sequence ID" value="CAG8606362.1"/>
    <property type="molecule type" value="Genomic_DNA"/>
</dbReference>
<dbReference type="AlphaFoldDB" id="A0A9N9CJW6"/>
<comment type="caution">
    <text evidence="2">The sequence shown here is derived from an EMBL/GenBank/DDBJ whole genome shotgun (WGS) entry which is preliminary data.</text>
</comment>